<evidence type="ECO:0000313" key="1">
    <source>
        <dbReference type="EMBL" id="TWG34755.1"/>
    </source>
</evidence>
<protein>
    <submittedName>
        <fullName evidence="1">Uncharacterized protein</fullName>
    </submittedName>
</protein>
<sequence>MGDPAQHPRVQPCNYLGGGPGDEVPLLTPLRHIGAAPTDDQAILPVGQIVLAPVADKAFMRVLPDVLTLADPCSVRASRPSRALPGSNSSATDQMRARPDAIVPPPATLLQTAQHHGQRSFTFSSRAVCRSAAGKGVRSPANRAVSAFLTEAKLCKSRHGVHCRWQSFSRCAAYGRHNATNTKIKIESWRDSKAGNILSVTNRTAFANPN</sequence>
<dbReference type="EMBL" id="VJWE01000016">
    <property type="protein sequence ID" value="TWG34755.1"/>
    <property type="molecule type" value="Genomic_DNA"/>
</dbReference>
<reference evidence="1 2" key="1">
    <citation type="journal article" date="2015" name="Stand. Genomic Sci.">
        <title>Genomic Encyclopedia of Bacterial and Archaeal Type Strains, Phase III: the genomes of soil and plant-associated and newly described type strains.</title>
        <authorList>
            <person name="Whitman W.B."/>
            <person name="Woyke T."/>
            <person name="Klenk H.P."/>
            <person name="Zhou Y."/>
            <person name="Lilburn T.G."/>
            <person name="Beck B.J."/>
            <person name="De Vos P."/>
            <person name="Vandamme P."/>
            <person name="Eisen J.A."/>
            <person name="Garrity G."/>
            <person name="Hugenholtz P."/>
            <person name="Kyrpides N.C."/>
        </authorList>
    </citation>
    <scope>NUCLEOTIDE SEQUENCE [LARGE SCALE GENOMIC DNA]</scope>
    <source>
        <strain evidence="1 2">DSM 64</strain>
    </source>
</reference>
<gene>
    <name evidence="1" type="ORF">ATF69_3762</name>
</gene>
<evidence type="ECO:0000313" key="2">
    <source>
        <dbReference type="Proteomes" id="UP000321485"/>
    </source>
</evidence>
<proteinExistence type="predicted"/>
<name>A0A561XF52_ACIDE</name>
<dbReference type="Proteomes" id="UP000321485">
    <property type="component" value="Unassembled WGS sequence"/>
</dbReference>
<organism evidence="1 2">
    <name type="scientific">Acidovorax delafieldii</name>
    <name type="common">Pseudomonas delafieldii</name>
    <dbReference type="NCBI Taxonomy" id="47920"/>
    <lineage>
        <taxon>Bacteria</taxon>
        <taxon>Pseudomonadati</taxon>
        <taxon>Pseudomonadota</taxon>
        <taxon>Betaproteobacteria</taxon>
        <taxon>Burkholderiales</taxon>
        <taxon>Comamonadaceae</taxon>
        <taxon>Acidovorax</taxon>
    </lineage>
</organism>
<accession>A0A561XF52</accession>
<comment type="caution">
    <text evidence="1">The sequence shown here is derived from an EMBL/GenBank/DDBJ whole genome shotgun (WGS) entry which is preliminary data.</text>
</comment>
<dbReference type="AlphaFoldDB" id="A0A561XF52"/>